<dbReference type="CDD" id="cd16027">
    <property type="entry name" value="SGSH"/>
    <property type="match status" value="1"/>
</dbReference>
<reference evidence="3" key="1">
    <citation type="submission" date="2016-10" db="EMBL/GenBank/DDBJ databases">
        <authorList>
            <person name="Varghese N."/>
            <person name="Submissions S."/>
        </authorList>
    </citation>
    <scope>NUCLEOTIDE SEQUENCE [LARGE SCALE GENOMIC DNA]</scope>
    <source>
        <strain evidence="3">DSM 25329</strain>
    </source>
</reference>
<dbReference type="InterPro" id="IPR000917">
    <property type="entry name" value="Sulfatase_N"/>
</dbReference>
<proteinExistence type="predicted"/>
<dbReference type="AlphaFoldDB" id="A0A1G8AUA7"/>
<feature type="domain" description="Sulfatase N-terminal" evidence="1">
    <location>
        <begin position="74"/>
        <end position="347"/>
    </location>
</feature>
<dbReference type="Proteomes" id="UP000198748">
    <property type="component" value="Unassembled WGS sequence"/>
</dbReference>
<dbReference type="PANTHER" id="PTHR43751:SF1">
    <property type="entry name" value="SULFATASE ATSG-RELATED"/>
    <property type="match status" value="1"/>
</dbReference>
<protein>
    <submittedName>
        <fullName evidence="2">Uncharacterized sulfatase</fullName>
    </submittedName>
</protein>
<dbReference type="Pfam" id="PF00884">
    <property type="entry name" value="Sulfatase"/>
    <property type="match status" value="1"/>
</dbReference>
<dbReference type="PANTHER" id="PTHR43751">
    <property type="entry name" value="SULFATASE"/>
    <property type="match status" value="1"/>
</dbReference>
<sequence>MLNIFKFCIILNVLLLITGVDPAVGGRRSAVGGLVTTATRPHRIARDIPALGGRRSAVGGQKTDAAKLPTGKAPNIVIIMADDLDSRQLSCYGGQNLKTRHIDALAKDGLKFHNLFTSEAMCVPTRASLFTGLYPVRHGSFQNHKPVYDNLKSVGHYLADLGYRVGLTGKDHVTKPKTVFPFDIVDGFEPNCVAPTDDYRLDDIKKYITASEKPYCLFVMSINPHAPWTVGDTTEFDAAKLKLPANWVDTPVTRRQFVKYLAEVRRLDDQVGDIQKLLTETGQDKNTILIFLGEQGAQFPGAKWNLYDTGQRSSMLVKWPGKVKPATETNALVQYEDITPTLIDIAGGKPIAGLDGRSFLSVISGKSKASRSYVYGIHNNIPEGDPYPIRSIRDHRYKLILNLVSDKPYYNRFMMDRNRKDRNTVWFSWVDDTKDPNAKRITDRFENRPAVEFYDTEKDPFELKNLASEPEYAQRIATLRAELEGWMKQQGDEGASIDKVYPKKQDTK</sequence>
<keyword evidence="3" id="KW-1185">Reference proteome</keyword>
<dbReference type="InterPro" id="IPR017850">
    <property type="entry name" value="Alkaline_phosphatase_core_sf"/>
</dbReference>
<dbReference type="Gene3D" id="3.40.720.10">
    <property type="entry name" value="Alkaline Phosphatase, subunit A"/>
    <property type="match status" value="1"/>
</dbReference>
<dbReference type="EMBL" id="FNAN01000032">
    <property type="protein sequence ID" value="SDH24356.1"/>
    <property type="molecule type" value="Genomic_DNA"/>
</dbReference>
<evidence type="ECO:0000313" key="3">
    <source>
        <dbReference type="Proteomes" id="UP000198748"/>
    </source>
</evidence>
<dbReference type="SUPFAM" id="SSF53649">
    <property type="entry name" value="Alkaline phosphatase-like"/>
    <property type="match status" value="1"/>
</dbReference>
<dbReference type="STRING" id="659014.SAMN04487996_13217"/>
<dbReference type="RefSeq" id="WP_229212987.1">
    <property type="nucleotide sequence ID" value="NZ_FNAN01000032.1"/>
</dbReference>
<name>A0A1G8AUA7_9BACT</name>
<accession>A0A1G8AUA7</accession>
<gene>
    <name evidence="2" type="ORF">SAMN04487996_13217</name>
</gene>
<organism evidence="2 3">
    <name type="scientific">Dyadobacter soli</name>
    <dbReference type="NCBI Taxonomy" id="659014"/>
    <lineage>
        <taxon>Bacteria</taxon>
        <taxon>Pseudomonadati</taxon>
        <taxon>Bacteroidota</taxon>
        <taxon>Cytophagia</taxon>
        <taxon>Cytophagales</taxon>
        <taxon>Spirosomataceae</taxon>
        <taxon>Dyadobacter</taxon>
    </lineage>
</organism>
<evidence type="ECO:0000313" key="2">
    <source>
        <dbReference type="EMBL" id="SDH24356.1"/>
    </source>
</evidence>
<evidence type="ECO:0000259" key="1">
    <source>
        <dbReference type="Pfam" id="PF00884"/>
    </source>
</evidence>
<dbReference type="InterPro" id="IPR052701">
    <property type="entry name" value="GAG_Ulvan_Degrading_Sulfatases"/>
</dbReference>